<dbReference type="Gene3D" id="3.30.70.870">
    <property type="entry name" value="Elongation Factor G (Translational Gtpase), domain 3"/>
    <property type="match status" value="1"/>
</dbReference>
<dbReference type="InterPro" id="IPR009000">
    <property type="entry name" value="Transl_B-barrel_sf"/>
</dbReference>
<dbReference type="Pfam" id="PF14492">
    <property type="entry name" value="EFG_III"/>
    <property type="match status" value="1"/>
</dbReference>
<dbReference type="PANTHER" id="PTHR43636">
    <property type="entry name" value="ELONGATION FACTOR G, MITOCHONDRIAL"/>
    <property type="match status" value="1"/>
</dbReference>
<dbReference type="Gene3D" id="2.40.30.10">
    <property type="entry name" value="Translation factors"/>
    <property type="match status" value="1"/>
</dbReference>
<dbReference type="InterPro" id="IPR031157">
    <property type="entry name" value="G_TR_CS"/>
</dbReference>
<dbReference type="Pfam" id="PF22042">
    <property type="entry name" value="EF-G_D2"/>
    <property type="match status" value="1"/>
</dbReference>
<comment type="function">
    <text evidence="7">Mitochondrial GTPase that catalyzes the GTP-dependent ribosomal translocation step during translation elongation. During this step, the ribosome changes from the pre-translocational (PRE) to the post-translocational (POST) state as the newly formed A-site-bound peptidyl-tRNA and P-site-bound deacylated tRNA move to the P and E sites, respectively. Catalyzes the coordinated movement of the two tRNA molecules, the mRNA and conformational changes in the ribosome.</text>
</comment>
<dbReference type="InterPro" id="IPR053905">
    <property type="entry name" value="EF-G-like_DII"/>
</dbReference>
<organism evidence="9 10">
    <name type="scientific">Leishmania tarentolae</name>
    <name type="common">Sauroleishmania tarentolae</name>
    <dbReference type="NCBI Taxonomy" id="5689"/>
    <lineage>
        <taxon>Eukaryota</taxon>
        <taxon>Discoba</taxon>
        <taxon>Euglenozoa</taxon>
        <taxon>Kinetoplastea</taxon>
        <taxon>Metakinetoplastina</taxon>
        <taxon>Trypanosomatida</taxon>
        <taxon>Trypanosomatidae</taxon>
        <taxon>Leishmaniinae</taxon>
        <taxon>Leishmania</taxon>
        <taxon>lizard Leishmania</taxon>
    </lineage>
</organism>
<evidence type="ECO:0000256" key="4">
    <source>
        <dbReference type="ARBA" id="ARBA00022768"/>
    </source>
</evidence>
<dbReference type="UniPathway" id="UPA00345"/>
<dbReference type="InterPro" id="IPR000795">
    <property type="entry name" value="T_Tr_GTP-bd_dom"/>
</dbReference>
<dbReference type="SUPFAM" id="SSF52540">
    <property type="entry name" value="P-loop containing nucleoside triphosphate hydrolases"/>
    <property type="match status" value="1"/>
</dbReference>
<dbReference type="SUPFAM" id="SSF54211">
    <property type="entry name" value="Ribosomal protein S5 domain 2-like"/>
    <property type="match status" value="1"/>
</dbReference>
<dbReference type="SMART" id="SM00889">
    <property type="entry name" value="EFG_IV"/>
    <property type="match status" value="1"/>
</dbReference>
<dbReference type="InterPro" id="IPR027417">
    <property type="entry name" value="P-loop_NTPase"/>
</dbReference>
<gene>
    <name evidence="9" type="ORF">LtaPh_3605800</name>
</gene>
<dbReference type="InterPro" id="IPR014721">
    <property type="entry name" value="Ribsml_uS5_D2-typ_fold_subgr"/>
</dbReference>
<dbReference type="VEuPathDB" id="TriTrypDB:LtaPh_3605800"/>
<dbReference type="InterPro" id="IPR041095">
    <property type="entry name" value="EFG_II"/>
</dbReference>
<comment type="pathway">
    <text evidence="7">Protein biosynthesis; polypeptide chain elongation.</text>
</comment>
<dbReference type="NCBIfam" id="TIGR00231">
    <property type="entry name" value="small_GTP"/>
    <property type="match status" value="1"/>
</dbReference>
<dbReference type="InterPro" id="IPR035649">
    <property type="entry name" value="EFG_V"/>
</dbReference>
<keyword evidence="6 7" id="KW-0342">GTP-binding</keyword>
<reference evidence="9" key="1">
    <citation type="submission" date="2019-11" db="EMBL/GenBank/DDBJ databases">
        <title>Leishmania tarentolae CDS.</title>
        <authorList>
            <person name="Goto Y."/>
            <person name="Yamagishi J."/>
        </authorList>
    </citation>
    <scope>NUCLEOTIDE SEQUENCE [LARGE SCALE GENOMIC DNA]</scope>
    <source>
        <strain evidence="9">Parrot Tar II</strain>
    </source>
</reference>
<dbReference type="SUPFAM" id="SSF50447">
    <property type="entry name" value="Translation proteins"/>
    <property type="match status" value="1"/>
</dbReference>
<dbReference type="FunFam" id="3.30.70.240:FF:000001">
    <property type="entry name" value="Elongation factor G"/>
    <property type="match status" value="1"/>
</dbReference>
<evidence type="ECO:0000256" key="5">
    <source>
        <dbReference type="ARBA" id="ARBA00022917"/>
    </source>
</evidence>
<dbReference type="GO" id="GO:0003746">
    <property type="term" value="F:translation elongation factor activity"/>
    <property type="evidence" value="ECO:0007669"/>
    <property type="project" value="UniProtKB-UniRule"/>
</dbReference>
<dbReference type="SMART" id="SM00838">
    <property type="entry name" value="EFG_C"/>
    <property type="match status" value="1"/>
</dbReference>
<dbReference type="GO" id="GO:0003924">
    <property type="term" value="F:GTPase activity"/>
    <property type="evidence" value="ECO:0007669"/>
    <property type="project" value="UniProtKB-UniRule"/>
</dbReference>
<dbReference type="OrthoDB" id="198619at2759"/>
<keyword evidence="10" id="KW-1185">Reference proteome</keyword>
<dbReference type="AlphaFoldDB" id="A0A640KUB3"/>
<dbReference type="Pfam" id="PF03764">
    <property type="entry name" value="EFG_IV"/>
    <property type="match status" value="1"/>
</dbReference>
<dbReference type="Gene3D" id="3.40.50.300">
    <property type="entry name" value="P-loop containing nucleotide triphosphate hydrolases"/>
    <property type="match status" value="1"/>
</dbReference>
<comment type="similarity">
    <text evidence="7">Belongs to the GTP-binding elongation factor family. EF-G/EF-2 subfamily.</text>
</comment>
<dbReference type="Gene3D" id="3.30.70.240">
    <property type="match status" value="1"/>
</dbReference>
<feature type="binding site" evidence="7">
    <location>
        <begin position="237"/>
        <end position="240"/>
    </location>
    <ligand>
        <name>GTP</name>
        <dbReference type="ChEBI" id="CHEBI:37565"/>
    </ligand>
</feature>
<dbReference type="FunFam" id="2.40.30.10:FF:000175">
    <property type="entry name" value="Elongation factor G, mitochondrial"/>
    <property type="match status" value="1"/>
</dbReference>
<dbReference type="GO" id="GO:0070125">
    <property type="term" value="P:mitochondrial translational elongation"/>
    <property type="evidence" value="ECO:0007669"/>
    <property type="project" value="UniProtKB-UniRule"/>
</dbReference>
<dbReference type="FunFam" id="3.40.50.300:FF:002295">
    <property type="entry name" value="Elongation factor G, mitochondrial"/>
    <property type="match status" value="1"/>
</dbReference>
<evidence type="ECO:0000256" key="1">
    <source>
        <dbReference type="ARBA" id="ARBA00004173"/>
    </source>
</evidence>
<dbReference type="PROSITE" id="PS00301">
    <property type="entry name" value="G_TR_1"/>
    <property type="match status" value="1"/>
</dbReference>
<dbReference type="GO" id="GO:0005739">
    <property type="term" value="C:mitochondrion"/>
    <property type="evidence" value="ECO:0007669"/>
    <property type="project" value="UniProtKB-SubCell"/>
</dbReference>
<dbReference type="Pfam" id="PF00009">
    <property type="entry name" value="GTP_EFTU"/>
    <property type="match status" value="1"/>
</dbReference>
<evidence type="ECO:0000313" key="9">
    <source>
        <dbReference type="EMBL" id="GET93122.1"/>
    </source>
</evidence>
<dbReference type="InterPro" id="IPR004540">
    <property type="entry name" value="Transl_elong_EFG/EF2"/>
</dbReference>
<keyword evidence="4 7" id="KW-0251">Elongation factor</keyword>
<dbReference type="Proteomes" id="UP000419144">
    <property type="component" value="Unassembled WGS sequence"/>
</dbReference>
<dbReference type="InterPro" id="IPR005517">
    <property type="entry name" value="Transl_elong_EFG/EF2_IV"/>
</dbReference>
<accession>A0A640KUB3</accession>
<dbReference type="CDD" id="cd16262">
    <property type="entry name" value="EFG_III"/>
    <property type="match status" value="1"/>
</dbReference>
<dbReference type="InterPro" id="IPR020568">
    <property type="entry name" value="Ribosomal_Su5_D2-typ_SF"/>
</dbReference>
<comment type="similarity">
    <text evidence="2">Belongs to the TRAFAC class translation factor GTPase superfamily. Classic translation factor GTPase family. EF-G/EF-2 subfamily.</text>
</comment>
<protein>
    <recommendedName>
        <fullName evidence="7">Elongation factor G, mitochondrial</fullName>
        <shortName evidence="7">EF-Gmt</shortName>
    </recommendedName>
    <alternativeName>
        <fullName evidence="7">Elongation factor G 1, mitochondrial</fullName>
        <shortName evidence="7">mEF-G 1</shortName>
    </alternativeName>
    <alternativeName>
        <fullName evidence="7">Elongation factor G1</fullName>
    </alternativeName>
</protein>
<dbReference type="CDD" id="cd03713">
    <property type="entry name" value="EFG_mtEFG_C"/>
    <property type="match status" value="1"/>
</dbReference>
<evidence type="ECO:0000256" key="7">
    <source>
        <dbReference type="HAMAP-Rule" id="MF_03061"/>
    </source>
</evidence>
<comment type="subcellular location">
    <subcellularLocation>
        <location evidence="1 7">Mitochondrion</location>
    </subcellularLocation>
</comment>
<dbReference type="PROSITE" id="PS51722">
    <property type="entry name" value="G_TR_2"/>
    <property type="match status" value="1"/>
</dbReference>
<evidence type="ECO:0000259" key="8">
    <source>
        <dbReference type="PROSITE" id="PS51722"/>
    </source>
</evidence>
<keyword evidence="5 7" id="KW-0648">Protein biosynthesis</keyword>
<dbReference type="EMBL" id="BLBS01000057">
    <property type="protein sequence ID" value="GET93122.1"/>
    <property type="molecule type" value="Genomic_DNA"/>
</dbReference>
<feature type="binding site" evidence="7">
    <location>
        <begin position="116"/>
        <end position="123"/>
    </location>
    <ligand>
        <name>GTP</name>
        <dbReference type="ChEBI" id="CHEBI:37565"/>
    </ligand>
</feature>
<dbReference type="PRINTS" id="PR00315">
    <property type="entry name" value="ELONGATNFCT"/>
</dbReference>
<dbReference type="PANTHER" id="PTHR43636:SF2">
    <property type="entry name" value="ELONGATION FACTOR G, MITOCHONDRIAL"/>
    <property type="match status" value="1"/>
</dbReference>
<name>A0A640KUB3_LEITA</name>
<evidence type="ECO:0000256" key="6">
    <source>
        <dbReference type="ARBA" id="ARBA00023134"/>
    </source>
</evidence>
<evidence type="ECO:0000256" key="2">
    <source>
        <dbReference type="ARBA" id="ARBA00005870"/>
    </source>
</evidence>
<dbReference type="Gene3D" id="3.30.230.10">
    <property type="match status" value="1"/>
</dbReference>
<sequence>MLSNSFDELLPRSLYIFASIRILLRDCFHILGGVVCTALLGPLQQRTHILFSHLRFFASFRRKARKEFSCSNSELYRDRTMRRSGLACMLRSSVPLFATPAFLEHVKHTRNIGISAHIDSGKTTLSERILFYSGRIGKIHEVKGGTEVGATMDSMELEKERGITIRSAATQCRWNNSTINIIDTPGHVDFTIEVERALRVLDGAILLMCAVGGVQSQTLTVDRQMKRYGVPRICFINKLDRDNANPQRAVKQAQERLGINAVFIQLNMGTAQDFEGVVDLIEERAVYFDGPFGETIRYEPVPSYMKEDVAAARKELVSRLAECDEEMELLFLNDQDPTVEQIHAAIRRATIANKFVPVMVGSAYRNKGVQLLLDAVERYLPSPMERHNSGYEVKRVKDEDGNVSTVKEGEVALMTDDEKPLVALVFKIEETKKSGLSNYVRVYQGKMRKEHLMNIRTGKNFLPPKLVRMHADSAEVVDEVRAGDICAIQGEVDASSGDTLMKSGPQSGSKLFSCEDMYVPPRVISASLKTKDDKEQSRVRERMLAFMREDPTFVYYRNSETNEDIVEGMGELHLDIYVERLKREYGLHVELGKPTVNYREVITERQTFDFVFKRQSGGAGQWAHLKGYVEPLPIDMSVEKGVKNKATTRCSNGDIRESLQKTVVKHLERKIFVKGELMHAPVWGVHFHLNGGAMHEVDSNDQAFKNATQELWETLLPKLKPTLVEPFMDVEMTVPAANMTDVATEFSKREGVVTETTVDGPDAVIRGETALDTMFGFISDLRRLTKGQGDFSMQFKEYRPMQQYKAQMRMDERNNDLGRKPFKLSD</sequence>
<dbReference type="CDD" id="cd01886">
    <property type="entry name" value="EF-G"/>
    <property type="match status" value="1"/>
</dbReference>
<dbReference type="InterPro" id="IPR005225">
    <property type="entry name" value="Small_GTP-bd"/>
</dbReference>
<keyword evidence="7" id="KW-0496">Mitochondrion</keyword>
<comment type="caution">
    <text evidence="9">The sequence shown here is derived from an EMBL/GenBank/DDBJ whole genome shotgun (WGS) entry which is preliminary data.</text>
</comment>
<dbReference type="InterPro" id="IPR035647">
    <property type="entry name" value="EFG_III/V"/>
</dbReference>
<dbReference type="InterPro" id="IPR000640">
    <property type="entry name" value="EFG_V-like"/>
</dbReference>
<feature type="domain" description="Tr-type G" evidence="8">
    <location>
        <begin position="107"/>
        <end position="384"/>
    </location>
</feature>
<proteinExistence type="inferred from homology"/>
<evidence type="ECO:0000256" key="3">
    <source>
        <dbReference type="ARBA" id="ARBA00022741"/>
    </source>
</evidence>
<dbReference type="GO" id="GO:0005525">
    <property type="term" value="F:GTP binding"/>
    <property type="evidence" value="ECO:0007669"/>
    <property type="project" value="UniProtKB-UniRule"/>
</dbReference>
<dbReference type="InterPro" id="IPR009022">
    <property type="entry name" value="EFG_III"/>
</dbReference>
<evidence type="ECO:0000313" key="10">
    <source>
        <dbReference type="Proteomes" id="UP000419144"/>
    </source>
</evidence>
<dbReference type="NCBIfam" id="TIGR00484">
    <property type="entry name" value="EF-G"/>
    <property type="match status" value="1"/>
</dbReference>
<dbReference type="Pfam" id="PF00679">
    <property type="entry name" value="EFG_C"/>
    <property type="match status" value="1"/>
</dbReference>
<dbReference type="HAMAP" id="MF_00054_B">
    <property type="entry name" value="EF_G_EF_2_B"/>
    <property type="match status" value="1"/>
</dbReference>
<keyword evidence="3 7" id="KW-0547">Nucleotide-binding</keyword>
<dbReference type="SUPFAM" id="SSF54980">
    <property type="entry name" value="EF-G C-terminal domain-like"/>
    <property type="match status" value="2"/>
</dbReference>
<feature type="binding site" evidence="7">
    <location>
        <begin position="183"/>
        <end position="187"/>
    </location>
    <ligand>
        <name>GTP</name>
        <dbReference type="ChEBI" id="CHEBI:37565"/>
    </ligand>
</feature>